<feature type="domain" description="DUF6892" evidence="1">
    <location>
        <begin position="4"/>
        <end position="145"/>
    </location>
</feature>
<sequence>MSKVMFEDFGFKLAVINHLMYDNELLTPIFNLENHIKKCRNLDDSEVHELFESEEGYAPFPEAIEFFKNIEIPQHLLENIDEIIMDGGDEIYSQIIPWWGGEDYYEIFGIKSAEDADMMKNLKEITLLDSENELIIDDFKRKGIEADWV</sequence>
<evidence type="ECO:0000313" key="3">
    <source>
        <dbReference type="Proteomes" id="UP000572072"/>
    </source>
</evidence>
<name>A0A7Y3Z5E7_9VIBR</name>
<protein>
    <recommendedName>
        <fullName evidence="1">DUF6892 domain-containing protein</fullName>
    </recommendedName>
</protein>
<gene>
    <name evidence="2" type="ORF">F0262_02050</name>
</gene>
<reference evidence="2 3" key="1">
    <citation type="submission" date="2019-08" db="EMBL/GenBank/DDBJ databases">
        <title>Draft genome sequencing and comparative genomics of hatchery-associated Vibrios.</title>
        <authorList>
            <person name="Kehlet-Delgado H."/>
            <person name="Mueller R.S."/>
        </authorList>
    </citation>
    <scope>NUCLEOTIDE SEQUENCE [LARGE SCALE GENOMIC DNA]</scope>
    <source>
        <strain evidence="2 3">00-78-3</strain>
    </source>
</reference>
<dbReference type="InterPro" id="IPR054187">
    <property type="entry name" value="DUF6892"/>
</dbReference>
<organism evidence="2 3">
    <name type="scientific">Vibrio rotiferianus</name>
    <dbReference type="NCBI Taxonomy" id="190895"/>
    <lineage>
        <taxon>Bacteria</taxon>
        <taxon>Pseudomonadati</taxon>
        <taxon>Pseudomonadota</taxon>
        <taxon>Gammaproteobacteria</taxon>
        <taxon>Vibrionales</taxon>
        <taxon>Vibrionaceae</taxon>
        <taxon>Vibrio</taxon>
    </lineage>
</organism>
<dbReference type="EMBL" id="VTYN01000002">
    <property type="protein sequence ID" value="NOH46836.1"/>
    <property type="molecule type" value="Genomic_DNA"/>
</dbReference>
<accession>A0A7Y3Z5E7</accession>
<comment type="caution">
    <text evidence="2">The sequence shown here is derived from an EMBL/GenBank/DDBJ whole genome shotgun (WGS) entry which is preliminary data.</text>
</comment>
<dbReference type="RefSeq" id="WP_171356901.1">
    <property type="nucleotide sequence ID" value="NZ_JBEWWM010000002.1"/>
</dbReference>
<evidence type="ECO:0000313" key="2">
    <source>
        <dbReference type="EMBL" id="NOH46836.1"/>
    </source>
</evidence>
<dbReference type="AlphaFoldDB" id="A0A7Y3Z5E7"/>
<evidence type="ECO:0000259" key="1">
    <source>
        <dbReference type="Pfam" id="PF21832"/>
    </source>
</evidence>
<dbReference type="Pfam" id="PF21832">
    <property type="entry name" value="DUF6892"/>
    <property type="match status" value="1"/>
</dbReference>
<dbReference type="Proteomes" id="UP000572072">
    <property type="component" value="Unassembled WGS sequence"/>
</dbReference>
<proteinExistence type="predicted"/>